<evidence type="ECO:0000313" key="1">
    <source>
        <dbReference type="EMBL" id="JAA61376.1"/>
    </source>
</evidence>
<feature type="non-terminal residue" evidence="1">
    <location>
        <position position="1"/>
    </location>
</feature>
<feature type="non-terminal residue" evidence="1">
    <location>
        <position position="157"/>
    </location>
</feature>
<dbReference type="PANTHER" id="PTHR33198:SF20">
    <property type="entry name" value="RETROTRANSPOSON GAG DOMAIN-CONTAINING PROTEIN"/>
    <property type="match status" value="1"/>
</dbReference>
<organism evidence="1">
    <name type="scientific">Rhipicephalus pulchellus</name>
    <name type="common">Yellow backed tick</name>
    <name type="synonym">Dermacentor pulchellus</name>
    <dbReference type="NCBI Taxonomy" id="72859"/>
    <lineage>
        <taxon>Eukaryota</taxon>
        <taxon>Metazoa</taxon>
        <taxon>Ecdysozoa</taxon>
        <taxon>Arthropoda</taxon>
        <taxon>Chelicerata</taxon>
        <taxon>Arachnida</taxon>
        <taxon>Acari</taxon>
        <taxon>Parasitiformes</taxon>
        <taxon>Ixodida</taxon>
        <taxon>Ixodoidea</taxon>
        <taxon>Ixodidae</taxon>
        <taxon>Rhipicephalinae</taxon>
        <taxon>Rhipicephalus</taxon>
        <taxon>Rhipicephalus</taxon>
    </lineage>
</organism>
<name>L7MAT4_RHIPC</name>
<reference evidence="1" key="2">
    <citation type="journal article" date="2015" name="J. Proteomics">
        <title>Sexual differences in the sialomes of the zebra tick, Rhipicephalus pulchellus.</title>
        <authorList>
            <person name="Tan A.W."/>
            <person name="Francischetti I.M."/>
            <person name="Slovak M."/>
            <person name="Kini R.M."/>
            <person name="Ribeiro J.M."/>
        </authorList>
    </citation>
    <scope>NUCLEOTIDE SEQUENCE</scope>
    <source>
        <tissue evidence="1">Salivary gland</tissue>
    </source>
</reference>
<reference evidence="1" key="1">
    <citation type="submission" date="2012-11" db="EMBL/GenBank/DDBJ databases">
        <authorList>
            <person name="Lucero-Rivera Y.E."/>
            <person name="Tovar-Ramirez D."/>
        </authorList>
    </citation>
    <scope>NUCLEOTIDE SEQUENCE</scope>
    <source>
        <tissue evidence="1">Salivary gland</tissue>
    </source>
</reference>
<accession>L7MAT4</accession>
<proteinExistence type="evidence at transcript level"/>
<protein>
    <submittedName>
        <fullName evidence="1">Putative tick transposon</fullName>
    </submittedName>
</protein>
<dbReference type="EMBL" id="GACK01003658">
    <property type="protein sequence ID" value="JAA61376.1"/>
    <property type="molecule type" value="mRNA"/>
</dbReference>
<dbReference type="AlphaFoldDB" id="L7MAT4"/>
<sequence length="157" mass="18520">SHHDCLLLLETWCQKCQSLVEMDTVKPPEQLQFSGNIRRNWQMFKQKLELFFAATPTKPPRTEATKTAILLSIAGEEALDVYNNFSFAEGENNQDYQTVLRKFEEYCVDDGNEVYERHVFRLRRQNEGEPFEQYLRELKKQAKLCNFGTLEESMVRD</sequence>
<dbReference type="PANTHER" id="PTHR33198">
    <property type="entry name" value="ANK_REP_REGION DOMAIN-CONTAINING PROTEIN-RELATED"/>
    <property type="match status" value="1"/>
</dbReference>